<feature type="region of interest" description="Disordered" evidence="1">
    <location>
        <begin position="1"/>
        <end position="28"/>
    </location>
</feature>
<comment type="caution">
    <text evidence="2">The sequence shown here is derived from an EMBL/GenBank/DDBJ whole genome shotgun (WGS) entry which is preliminary data.</text>
</comment>
<sequence length="323" mass="35568">MDRAADDAVVLEHSQSRAPPGTKFTGDVSDYSSKDGTQEMTNCECRRGCGPSCACRKIGWPCGLVCSCMDCEGSTKPCGSPFTRIAENLGGVKRERFLDEVKGSGRIAIAYLAANSRCEWLPKASASACLSNHLNTRGNELDVEDLQRKMMEAGETARIREAGDVYLLSMMDLINEAQAEKDEEAKANLLKELFRYACGREHYDPNPEMAMPHALTSRGSMRWSFCRDTWVSRHNIAHCWKCNECLEDSWHCNECGVCKIGRDYPCDRCGGWCKGTKDFDVGSAVAKDAKPTPKTAEESLKRSRRSTGAGEASSSSAGKRRAQ</sequence>
<reference evidence="2" key="1">
    <citation type="submission" date="2023-11" db="EMBL/GenBank/DDBJ databases">
        <authorList>
            <person name="Alioto T."/>
            <person name="Alioto T."/>
            <person name="Gomez Garrido J."/>
        </authorList>
    </citation>
    <scope>NUCLEOTIDE SEQUENCE</scope>
</reference>
<feature type="compositionally biased region" description="Basic and acidic residues" evidence="1">
    <location>
        <begin position="287"/>
        <end position="301"/>
    </location>
</feature>
<accession>A0AAI8VVR6</accession>
<gene>
    <name evidence="2" type="ORF">LECACI_7A000753</name>
</gene>
<organism evidence="2 3">
    <name type="scientific">Lecanosticta acicola</name>
    <dbReference type="NCBI Taxonomy" id="111012"/>
    <lineage>
        <taxon>Eukaryota</taxon>
        <taxon>Fungi</taxon>
        <taxon>Dikarya</taxon>
        <taxon>Ascomycota</taxon>
        <taxon>Pezizomycotina</taxon>
        <taxon>Dothideomycetes</taxon>
        <taxon>Dothideomycetidae</taxon>
        <taxon>Mycosphaerellales</taxon>
        <taxon>Mycosphaerellaceae</taxon>
        <taxon>Lecanosticta</taxon>
    </lineage>
</organism>
<name>A0AAI8VVR6_9PEZI</name>
<keyword evidence="3" id="KW-1185">Reference proteome</keyword>
<proteinExistence type="predicted"/>
<dbReference type="Proteomes" id="UP001296104">
    <property type="component" value="Unassembled WGS sequence"/>
</dbReference>
<evidence type="ECO:0000313" key="2">
    <source>
        <dbReference type="EMBL" id="CAK3794140.1"/>
    </source>
</evidence>
<feature type="compositionally biased region" description="Low complexity" evidence="1">
    <location>
        <begin position="306"/>
        <end position="317"/>
    </location>
</feature>
<evidence type="ECO:0008006" key="4">
    <source>
        <dbReference type="Google" id="ProtNLM"/>
    </source>
</evidence>
<evidence type="ECO:0000256" key="1">
    <source>
        <dbReference type="SAM" id="MobiDB-lite"/>
    </source>
</evidence>
<feature type="region of interest" description="Disordered" evidence="1">
    <location>
        <begin position="284"/>
        <end position="323"/>
    </location>
</feature>
<evidence type="ECO:0000313" key="3">
    <source>
        <dbReference type="Proteomes" id="UP001296104"/>
    </source>
</evidence>
<dbReference type="AlphaFoldDB" id="A0AAI8VVR6"/>
<dbReference type="EMBL" id="CAVMBE010000002">
    <property type="protein sequence ID" value="CAK3794140.1"/>
    <property type="molecule type" value="Genomic_DNA"/>
</dbReference>
<protein>
    <recommendedName>
        <fullName evidence="4">Tesmin/TSO1-like CXC domain-containing protein</fullName>
    </recommendedName>
</protein>